<keyword evidence="1" id="KW-0472">Membrane</keyword>
<evidence type="ECO:0000313" key="3">
    <source>
        <dbReference type="Proteomes" id="UP000655410"/>
    </source>
</evidence>
<organism evidence="2 3">
    <name type="scientific">Nocardioides phosphati</name>
    <dbReference type="NCBI Taxonomy" id="1867775"/>
    <lineage>
        <taxon>Bacteria</taxon>
        <taxon>Bacillati</taxon>
        <taxon>Actinomycetota</taxon>
        <taxon>Actinomycetes</taxon>
        <taxon>Propionibacteriales</taxon>
        <taxon>Nocardioidaceae</taxon>
        <taxon>Nocardioides</taxon>
    </lineage>
</organism>
<accession>A0ABQ2NB39</accession>
<keyword evidence="1" id="KW-0812">Transmembrane</keyword>
<reference evidence="3" key="1">
    <citation type="journal article" date="2019" name="Int. J. Syst. Evol. Microbiol.">
        <title>The Global Catalogue of Microorganisms (GCM) 10K type strain sequencing project: providing services to taxonomists for standard genome sequencing and annotation.</title>
        <authorList>
            <consortium name="The Broad Institute Genomics Platform"/>
            <consortium name="The Broad Institute Genome Sequencing Center for Infectious Disease"/>
            <person name="Wu L."/>
            <person name="Ma J."/>
        </authorList>
    </citation>
    <scope>NUCLEOTIDE SEQUENCE [LARGE SCALE GENOMIC DNA]</scope>
    <source>
        <strain evidence="3">CGMCC 4.7371</strain>
    </source>
</reference>
<feature type="transmembrane region" description="Helical" evidence="1">
    <location>
        <begin position="215"/>
        <end position="233"/>
    </location>
</feature>
<evidence type="ECO:0000313" key="2">
    <source>
        <dbReference type="EMBL" id="GGO89570.1"/>
    </source>
</evidence>
<keyword evidence="3" id="KW-1185">Reference proteome</keyword>
<feature type="transmembrane region" description="Helical" evidence="1">
    <location>
        <begin position="98"/>
        <end position="119"/>
    </location>
</feature>
<feature type="transmembrane region" description="Helical" evidence="1">
    <location>
        <begin position="245"/>
        <end position="264"/>
    </location>
</feature>
<feature type="transmembrane region" description="Helical" evidence="1">
    <location>
        <begin position="360"/>
        <end position="383"/>
    </location>
</feature>
<name>A0ABQ2NB39_9ACTN</name>
<sequence>MVGAGALLAGPILPNAREKDPAMPPSPSPRWWTFGLLNVAVIAVVSLSGWYLLADPRTSPLGIYPLPFNTALFWALMFVVWLGFNLEMSWFSRLPQPLCGIAFTAATIGGGVAVTWLLSRGLGSVNPDFDPSGPLGVSAYFVAALFVLFGFSTYIMSVVNWGQWPVAGAMTGQPYVGLGSIALLMVPTILLWAVLGIPAVAHPESAVMGVPTLLGWYYSLIIAIVLTGVVGENWPWRLAGTGARLALAATAGNVVLGTVLYVGLREVAHLLVGSTNAAALGAGINLYPAELGVCWVVWMILWANVFGNKPVGLGDAASLAIRAVVTFALACGTFVAYYFVLAEHVLHEPAIAHTSLAGDALGFMDWVALVALLYIVGFGSWGLHAPSADQPTEALPVDHPTAHAAGQN</sequence>
<keyword evidence="1" id="KW-1133">Transmembrane helix</keyword>
<feature type="transmembrane region" description="Helical" evidence="1">
    <location>
        <begin position="174"/>
        <end position="195"/>
    </location>
</feature>
<evidence type="ECO:0008006" key="4">
    <source>
        <dbReference type="Google" id="ProtNLM"/>
    </source>
</evidence>
<dbReference type="EMBL" id="BMNI01000004">
    <property type="protein sequence ID" value="GGO89570.1"/>
    <property type="molecule type" value="Genomic_DNA"/>
</dbReference>
<dbReference type="Proteomes" id="UP000655410">
    <property type="component" value="Unassembled WGS sequence"/>
</dbReference>
<feature type="transmembrane region" description="Helical" evidence="1">
    <location>
        <begin position="139"/>
        <end position="162"/>
    </location>
</feature>
<evidence type="ECO:0000256" key="1">
    <source>
        <dbReference type="SAM" id="Phobius"/>
    </source>
</evidence>
<feature type="transmembrane region" description="Helical" evidence="1">
    <location>
        <begin position="319"/>
        <end position="340"/>
    </location>
</feature>
<feature type="transmembrane region" description="Helical" evidence="1">
    <location>
        <begin position="31"/>
        <end position="54"/>
    </location>
</feature>
<proteinExistence type="predicted"/>
<protein>
    <recommendedName>
        <fullName evidence="4">AAT family amino acid transporter</fullName>
    </recommendedName>
</protein>
<gene>
    <name evidence="2" type="ORF">GCM10011584_19270</name>
</gene>
<feature type="transmembrane region" description="Helical" evidence="1">
    <location>
        <begin position="284"/>
        <end position="307"/>
    </location>
</feature>
<comment type="caution">
    <text evidence="2">The sequence shown here is derived from an EMBL/GenBank/DDBJ whole genome shotgun (WGS) entry which is preliminary data.</text>
</comment>
<feature type="transmembrane region" description="Helical" evidence="1">
    <location>
        <begin position="66"/>
        <end position="86"/>
    </location>
</feature>